<feature type="transmembrane region" description="Helical" evidence="8">
    <location>
        <begin position="2523"/>
        <end position="2544"/>
    </location>
</feature>
<dbReference type="CDD" id="cd00063">
    <property type="entry name" value="FN3"/>
    <property type="match status" value="1"/>
</dbReference>
<evidence type="ECO:0000256" key="4">
    <source>
        <dbReference type="ARBA" id="ARBA00022989"/>
    </source>
</evidence>
<evidence type="ECO:0000259" key="9">
    <source>
        <dbReference type="PROSITE" id="PS50003"/>
    </source>
</evidence>
<evidence type="ECO:0000256" key="1">
    <source>
        <dbReference type="ARBA" id="ARBA00004141"/>
    </source>
</evidence>
<feature type="transmembrane region" description="Helical" evidence="8">
    <location>
        <begin position="650"/>
        <end position="666"/>
    </location>
</feature>
<comment type="subcellular location">
    <subcellularLocation>
        <location evidence="1">Membrane</location>
        <topology evidence="1">Multi-pass membrane protein</topology>
    </subcellularLocation>
</comment>
<feature type="transmembrane region" description="Helical" evidence="8">
    <location>
        <begin position="1362"/>
        <end position="1384"/>
    </location>
</feature>
<feature type="transmembrane region" description="Helical" evidence="8">
    <location>
        <begin position="838"/>
        <end position="857"/>
    </location>
</feature>
<dbReference type="EMBL" id="QXFT01000547">
    <property type="protein sequence ID" value="KAE9341080.1"/>
    <property type="molecule type" value="Genomic_DNA"/>
</dbReference>
<feature type="transmembrane region" description="Helical" evidence="8">
    <location>
        <begin position="2406"/>
        <end position="2424"/>
    </location>
</feature>
<keyword evidence="5 8" id="KW-0472">Membrane</keyword>
<dbReference type="GO" id="GO:0008381">
    <property type="term" value="F:mechanosensitive monoatomic ion channel activity"/>
    <property type="evidence" value="ECO:0007669"/>
    <property type="project" value="InterPro"/>
</dbReference>
<feature type="transmembrane region" description="Helical" evidence="8">
    <location>
        <begin position="673"/>
        <end position="692"/>
    </location>
</feature>
<dbReference type="InterPro" id="IPR056770">
    <property type="entry name" value="Piezo_THU9_anchor"/>
</dbReference>
<sequence length="2863" mass="321661">MRRAGHDASSSFIGADGRIVLTPTRPQDAGAAYGQVATPASFGPHDSFRRDQSLRLNASGLHSHRTAGSHQPPSERRPGHQLSLRALAALRTAAEVLFALCLMLAVGARANLVSLYYLLVFCYGTVQSFQSRAVTLLTLAVAFVACVCHGAIRAIYGDDDSYVGADVAKLFGFRPMHKSKEYLQAVGVDALVLVCSAIHYFYVLRRLGPRAKEQQQQQHFDLFEMGEQLINRSEPKRDRRRSMLRAVELLSAVLLFLTSVAVPALASGVLYLLLLQRLIGYTVFVRRMTVQELISRKSGVKFSSYFLGPRTTDVVLGLSLVISVAWYVFQVDQLTDNDTVQKVGKYAGFANFRDGGVPWQYYFFAGFLFLLFVSCAKLHNLHAEAKEADARGRTSLASGFSHDAGATVDLGSVDADVARSLLDPLDERHRAQTADIKDLLSKQSIVVRAFARDGGLLLGSAAAIVWCVSYPSYLSAAFLGLAFVTIASFGVLSSSLFMWLLIAYGTLMALAEYTSNLTINFVPEDYTTYGLRVFDYPFLDIGAHTLCLVFMFLAIRTQWRYQDVLRESRKRRNTVKVSGADEDGDPVANGERASFANFVRLAKMRSQIQSGWQSATRLWIVDAKRVIFTHLDALVLATILIVALSTHVSFLQIGYLVLAALLMLFFEKRRRFWRVLLLYALGACFAVFLRNVDCTENSEMELIGLQCYHPGLYTWGSLWPTLFSAQLLIIFQLVFQLVIYVANSEAIEERMKTREHVRQNPVFFVSRLAVEIDNWFRICGVLLCYTAFIVVALQFESGPNSLSTNMVGGVQLALFLIIFGNHLGGFQSSPRTSLRLKVLWSLALLVEVVILVARYIYQFEQVSTYLEENFFTSSFISAQDVGLAYHASNSGISDVFVYLLPTAVMMGLCFWQLSSMMKDVTPYDFFTAGRSRAADCIRFFMETVQHLLISFSATTLVIVTMWVALDQISFVGWLYIVILIGGRALSDSWKQLWFPLFWLAALSMLLKYLIQLSTFNTEQSGGDVLFKPGDDSDWVGMIRLDERYEDSAGKPALWSLLSGEFWIILICALQRVAQYFDSSSSARRQAELEELTARFEEQYALYAANNLDSYHPTSSCEVDDDEDDLKDRARAFTYDDDDAALVRSKKAKPTAENEQDSKRDHASLSAISADERDFFSCLRIFCTTYASKASVNVVMLLLTVSCFVHQDIIAMIYLLIVYSMMYAYPTTVCRRWWALAWLLSLVIVLEYSVILWLPPFLDINMEETFPWRSISDTYEKWLVLSNQHKWALMADFVALLSVYLLPDSKRFTEDEEVITVVDESASTMKLNHDAALVDESTEGTGKVPFTMSSGEVTYVLLMRKYVWYYLEFVFLANWLPLLLLLVFVFGAKQGGAVSIAYLLGALVMLYRLDEAREPSNPWIQYLRKWNWGHLFVITLINAPYVYAALSNCLIGSRSGDDDSCMSVANFLGVEANKVPYGLIALFVLISIQCEILIAPTYQTVFAILISEQSRASIRREEIVRDFYRQRTEQWYAMKKDKNAAIQRLKIIVSKLVHKVEELMDIALGLHHNLPPMAPSKPVAVERTQNSATISWEKPSGSYHKIRYYRISRQQFPSLTLLGDFGDIVEISGDRCEARIEGLRPGTSYQFKVCAVSRMGEGPFSAASDPIATYALNLDGSTTAGWMKYRREKLPAPRFGFLVSWMKAKYLHRYVVIDSSHLVFYQDEDKALRHRSRKHRKRLKTSFKWRDVISLRLSDTKVQFDDMSPSLYCFEIVVRHAGSRGDVKYVFQSELTKEFNMFLSALALAVPREALDESIVECLKERSLPNPLDVAPPSRSGDDDPNYDENKSEWSSVTGDESTLGDPEDEEFDDKSGFAWRTPLHRFLYNFQNAGFKLETAQYEEDDLNEPSLAEIGQLVINGVRSKSASICCLAMIICFTVQADLLNMVYVMAVFGFLIVENPRPAPMVWTHLLAHTCCIIALRYVFQLSIFCTGMTDVGHFYPSFEPYCTTAADAATNAKSIQSMVLFGLYKFDGIAIKDVTSVYGGLQWDFYVMLFLLWHQRELRLQGFWVETISGDMVDDQASSRYKSEVMRGLRTSFSSSHDSIDDAFLYDGPVSTKKLERTKSARSVFRAQGAPSFTSQRSSRNLPIVDRAATNASVISMDNTDICNEVAAQVLQELREQEELEAEKKKAEAVMAAAQNADDSVAHSPSSRRSLELAAATGNMSPRSPRAVGDNVVSKQVDMDADESEVGFHARAKESWLQKKSPKVYAYFQTVICKPPAQWDKDIQVAITGEKPGRDFYTASLSVLLFSSIYAVMFYEELGEADSSSTSVADANSRVSSSSLLSGYLVLLVLIELIFIIWDRVAYVCSSLESKVILQYSYTFVLHMTVWYFLPSNTNIYFQQRPALVAFYLFQCVYLWLGALQIRYGYPAYLGSRYNYTEETKVTAVSEMLFGLMMQAPFLFEMRALLDYICTKTSLSWQHWVLLEDTAAHLFGVKGEMKGRVEEAEILQGKQRQPMKKKLTSAGVMLLFLLICLVGPLAMFSSINPSTTANEVTLTTVVFGIVDEQETMNQLYSNSDSSSPSCKVDLNTDSASVQCVEFDVFSSDVWALSPPRMDLLVTQLQSTQALNWTIEFTFTRPGPTTDEVISSKYSVAMTDEHRNALIPMIKQTVTDEESSTAASIQVDSLFPAVLQLTANSGVLQRSTEMRSVAVTKHASGGSTWWTITPVIGKSGTNYCSAAYPFCVVAVSDRIVQGLTTLGISSYGLTAVYVFVVVTVGSAVKGFFRGKLFQIQYEELPDPEDVLELVEGIYIARHEHYVGHLKDEVRIFETLVRVLRSPETLIKVTGTNVIHIPTAKEKLD</sequence>
<accession>A0A6A3MQM1</accession>
<dbReference type="InterPro" id="IPR027272">
    <property type="entry name" value="Piezo"/>
</dbReference>
<name>A0A6A3MQM1_9STRA</name>
<feature type="transmembrane region" description="Helical" evidence="8">
    <location>
        <begin position="472"/>
        <end position="492"/>
    </location>
</feature>
<dbReference type="Pfam" id="PF00169">
    <property type="entry name" value="PH"/>
    <property type="match status" value="1"/>
</dbReference>
<feature type="transmembrane region" description="Helical" evidence="8">
    <location>
        <begin position="2377"/>
        <end position="2394"/>
    </location>
</feature>
<feature type="transmembrane region" description="Helical" evidence="8">
    <location>
        <begin position="541"/>
        <end position="559"/>
    </location>
</feature>
<feature type="transmembrane region" description="Helical" evidence="8">
    <location>
        <begin position="1193"/>
        <end position="1220"/>
    </location>
</feature>
<proteinExistence type="inferred from homology"/>
<feature type="transmembrane region" description="Helical" evidence="8">
    <location>
        <begin position="2345"/>
        <end position="2365"/>
    </location>
</feature>
<dbReference type="GO" id="GO:0042391">
    <property type="term" value="P:regulation of membrane potential"/>
    <property type="evidence" value="ECO:0007669"/>
    <property type="project" value="TreeGrafter"/>
</dbReference>
<dbReference type="InterPro" id="IPR003961">
    <property type="entry name" value="FN3_dom"/>
</dbReference>
<feature type="domain" description="PH" evidence="9">
    <location>
        <begin position="1690"/>
        <end position="1806"/>
    </location>
</feature>
<dbReference type="InterPro" id="IPR036116">
    <property type="entry name" value="FN3_sf"/>
</dbReference>
<evidence type="ECO:0000313" key="11">
    <source>
        <dbReference type="EMBL" id="KAE9030313.1"/>
    </source>
</evidence>
<evidence type="ECO:0000256" key="7">
    <source>
        <dbReference type="SAM" id="MobiDB-lite"/>
    </source>
</evidence>
<evidence type="ECO:0000256" key="8">
    <source>
        <dbReference type="SAM" id="Phobius"/>
    </source>
</evidence>
<feature type="domain" description="Fibronectin type-III" evidence="10">
    <location>
        <begin position="1573"/>
        <end position="1671"/>
    </location>
</feature>
<evidence type="ECO:0000313" key="12">
    <source>
        <dbReference type="EMBL" id="KAE9341080.1"/>
    </source>
</evidence>
<dbReference type="PROSITE" id="PS50853">
    <property type="entry name" value="FN3"/>
    <property type="match status" value="1"/>
</dbReference>
<feature type="transmembrane region" description="Helical" evidence="8">
    <location>
        <begin position="2300"/>
        <end position="2319"/>
    </location>
</feature>
<dbReference type="SUPFAM" id="SSF49265">
    <property type="entry name" value="Fibronectin type III"/>
    <property type="match status" value="1"/>
</dbReference>
<dbReference type="InterPro" id="IPR056768">
    <property type="entry name" value="THU_Piezo"/>
</dbReference>
<keyword evidence="6" id="KW-0175">Coiled coil</keyword>
<gene>
    <name evidence="11" type="ORF">PR002_g9924</name>
    <name evidence="12" type="ORF">PR003_g10167</name>
</gene>
<keyword evidence="3 8" id="KW-0812">Transmembrane</keyword>
<feature type="transmembrane region" description="Helical" evidence="8">
    <location>
        <begin position="895"/>
        <end position="913"/>
    </location>
</feature>
<feature type="transmembrane region" description="Helical" evidence="8">
    <location>
        <begin position="807"/>
        <end position="826"/>
    </location>
</feature>
<dbReference type="Proteomes" id="UP000434957">
    <property type="component" value="Unassembled WGS sequence"/>
</dbReference>
<feature type="transmembrane region" description="Helical" evidence="8">
    <location>
        <begin position="136"/>
        <end position="156"/>
    </location>
</feature>
<feature type="transmembrane region" description="Helical" evidence="8">
    <location>
        <begin position="970"/>
        <end position="985"/>
    </location>
</feature>
<feature type="transmembrane region" description="Helical" evidence="8">
    <location>
        <begin position="242"/>
        <end position="262"/>
    </location>
</feature>
<evidence type="ECO:0000256" key="6">
    <source>
        <dbReference type="SAM" id="Coils"/>
    </source>
</evidence>
<dbReference type="GO" id="GO:0016020">
    <property type="term" value="C:membrane"/>
    <property type="evidence" value="ECO:0007669"/>
    <property type="project" value="UniProtKB-SubCell"/>
</dbReference>
<dbReference type="PANTHER" id="PTHR13167">
    <property type="entry name" value="PIEZO-TYPE MECHANOSENSITIVE ION CHANNEL COMPONENT"/>
    <property type="match status" value="1"/>
</dbReference>
<feature type="region of interest" description="Disordered" evidence="7">
    <location>
        <begin position="1825"/>
        <end position="1868"/>
    </location>
</feature>
<evidence type="ECO:0000256" key="3">
    <source>
        <dbReference type="ARBA" id="ARBA00022692"/>
    </source>
</evidence>
<feature type="transmembrane region" description="Helical" evidence="8">
    <location>
        <begin position="182"/>
        <end position="203"/>
    </location>
</feature>
<dbReference type="Gene3D" id="2.60.40.10">
    <property type="entry name" value="Immunoglobulins"/>
    <property type="match status" value="1"/>
</dbReference>
<dbReference type="Proteomes" id="UP000435112">
    <property type="component" value="Unassembled WGS sequence"/>
</dbReference>
<dbReference type="Pfam" id="PF00041">
    <property type="entry name" value="fn3"/>
    <property type="match status" value="1"/>
</dbReference>
<reference evidence="11 14" key="1">
    <citation type="submission" date="2018-09" db="EMBL/GenBank/DDBJ databases">
        <title>Genomic investigation of the strawberry pathogen Phytophthora fragariae indicates pathogenicity is determined by transcriptional variation in three key races.</title>
        <authorList>
            <person name="Adams T.M."/>
            <person name="Armitage A.D."/>
            <person name="Sobczyk M.K."/>
            <person name="Bates H.J."/>
            <person name="Dunwell J.M."/>
            <person name="Nellist C.F."/>
            <person name="Harrison R.J."/>
        </authorList>
    </citation>
    <scope>NUCLEOTIDE SEQUENCE [LARGE SCALE GENOMIC DNA]</scope>
    <source>
        <strain evidence="11 14">SCRP324</strain>
        <strain evidence="12 13">SCRP333</strain>
    </source>
</reference>
<dbReference type="SMART" id="SM00060">
    <property type="entry name" value="FN3"/>
    <property type="match status" value="1"/>
</dbReference>
<dbReference type="Pfam" id="PF12166">
    <property type="entry name" value="Piezo_cap"/>
    <property type="match status" value="1"/>
</dbReference>
<feature type="transmembrane region" description="Helical" evidence="8">
    <location>
        <begin position="626"/>
        <end position="644"/>
    </location>
</feature>
<evidence type="ECO:0000313" key="13">
    <source>
        <dbReference type="Proteomes" id="UP000434957"/>
    </source>
</evidence>
<dbReference type="EMBL" id="QXFU01000545">
    <property type="protein sequence ID" value="KAE9030313.1"/>
    <property type="molecule type" value="Genomic_DNA"/>
</dbReference>
<dbReference type="InterPro" id="IPR031334">
    <property type="entry name" value="Piezo_cap_dom"/>
</dbReference>
<evidence type="ECO:0008006" key="15">
    <source>
        <dbReference type="Google" id="ProtNLM"/>
    </source>
</evidence>
<comment type="similarity">
    <text evidence="2">Belongs to the PIEZO (TC 1.A.75) family.</text>
</comment>
<evidence type="ECO:0000256" key="2">
    <source>
        <dbReference type="ARBA" id="ARBA00007821"/>
    </source>
</evidence>
<dbReference type="PANTHER" id="PTHR13167:SF25">
    <property type="entry name" value="PIEZO-TYPE MECHANOSENSITIVE ION CHANNEL COMPONENT"/>
    <property type="match status" value="1"/>
</dbReference>
<dbReference type="Pfam" id="PF23188">
    <property type="entry name" value="THU_Piezo1"/>
    <property type="match status" value="1"/>
</dbReference>
<evidence type="ECO:0000259" key="10">
    <source>
        <dbReference type="PROSITE" id="PS50853"/>
    </source>
</evidence>
<dbReference type="GO" id="GO:0050982">
    <property type="term" value="P:detection of mechanical stimulus"/>
    <property type="evidence" value="ECO:0007669"/>
    <property type="project" value="TreeGrafter"/>
</dbReference>
<dbReference type="GO" id="GO:0071260">
    <property type="term" value="P:cellular response to mechanical stimulus"/>
    <property type="evidence" value="ECO:0007669"/>
    <property type="project" value="TreeGrafter"/>
</dbReference>
<feature type="transmembrane region" description="Helical" evidence="8">
    <location>
        <begin position="307"/>
        <end position="329"/>
    </location>
</feature>
<evidence type="ECO:0000256" key="5">
    <source>
        <dbReference type="ARBA" id="ARBA00023136"/>
    </source>
</evidence>
<comment type="caution">
    <text evidence="11">The sequence shown here is derived from an EMBL/GenBank/DDBJ whole genome shotgun (WGS) entry which is preliminary data.</text>
</comment>
<evidence type="ECO:0000313" key="14">
    <source>
        <dbReference type="Proteomes" id="UP000435112"/>
    </source>
</evidence>
<feature type="transmembrane region" description="Helical" evidence="8">
    <location>
        <begin position="718"/>
        <end position="742"/>
    </location>
</feature>
<organism evidence="11 14">
    <name type="scientific">Phytophthora rubi</name>
    <dbReference type="NCBI Taxonomy" id="129364"/>
    <lineage>
        <taxon>Eukaryota</taxon>
        <taxon>Sar</taxon>
        <taxon>Stramenopiles</taxon>
        <taxon>Oomycota</taxon>
        <taxon>Peronosporomycetes</taxon>
        <taxon>Peronosporales</taxon>
        <taxon>Peronosporaceae</taxon>
        <taxon>Phytophthora</taxon>
    </lineage>
</organism>
<dbReference type="FunFam" id="2.60.40.10:FF:001974">
    <property type="entry name" value="Piezo-type mechanosensitive ion channel component 2"/>
    <property type="match status" value="1"/>
</dbReference>
<dbReference type="Pfam" id="PF24874">
    <property type="entry name" value="Piezo_THU9_anchor"/>
    <property type="match status" value="1"/>
</dbReference>
<feature type="transmembrane region" description="Helical" evidence="8">
    <location>
        <begin position="775"/>
        <end position="795"/>
    </location>
</feature>
<feature type="transmembrane region" description="Helical" evidence="8">
    <location>
        <begin position="1390"/>
        <end position="1406"/>
    </location>
</feature>
<feature type="transmembrane region" description="Helical" evidence="8">
    <location>
        <begin position="992"/>
        <end position="1010"/>
    </location>
</feature>
<feature type="coiled-coil region" evidence="6">
    <location>
        <begin position="2167"/>
        <end position="2201"/>
    </location>
</feature>
<keyword evidence="13" id="KW-1185">Reference proteome</keyword>
<dbReference type="InterPro" id="IPR001849">
    <property type="entry name" value="PH_domain"/>
</dbReference>
<feature type="transmembrane region" description="Helical" evidence="8">
    <location>
        <begin position="359"/>
        <end position="376"/>
    </location>
</feature>
<feature type="transmembrane region" description="Helical" evidence="8">
    <location>
        <begin position="2766"/>
        <end position="2787"/>
    </location>
</feature>
<dbReference type="SMART" id="SM00233">
    <property type="entry name" value="PH"/>
    <property type="match status" value="1"/>
</dbReference>
<dbReference type="InterPro" id="IPR013783">
    <property type="entry name" value="Ig-like_fold"/>
</dbReference>
<dbReference type="PROSITE" id="PS50003">
    <property type="entry name" value="PH_DOMAIN"/>
    <property type="match status" value="1"/>
</dbReference>
<feature type="transmembrane region" description="Helical" evidence="8">
    <location>
        <begin position="1232"/>
        <end position="1253"/>
    </location>
</feature>
<protein>
    <recommendedName>
        <fullName evidence="15">Fibronectin type-III domain-containing protein</fullName>
    </recommendedName>
</protein>
<feature type="transmembrane region" description="Helical" evidence="8">
    <location>
        <begin position="1427"/>
        <end position="1445"/>
    </location>
</feature>
<feature type="transmembrane region" description="Helical" evidence="8">
    <location>
        <begin position="499"/>
        <end position="521"/>
    </location>
</feature>
<feature type="transmembrane region" description="Helical" evidence="8">
    <location>
        <begin position="947"/>
        <end position="964"/>
    </location>
</feature>
<dbReference type="GO" id="GO:0005261">
    <property type="term" value="F:monoatomic cation channel activity"/>
    <property type="evidence" value="ECO:0007669"/>
    <property type="project" value="TreeGrafter"/>
</dbReference>
<dbReference type="OrthoDB" id="303066at2759"/>
<dbReference type="SUPFAM" id="SSF50729">
    <property type="entry name" value="PH domain-like"/>
    <property type="match status" value="1"/>
</dbReference>
<keyword evidence="4 8" id="KW-1133">Transmembrane helix</keyword>